<dbReference type="GO" id="GO:0005886">
    <property type="term" value="C:plasma membrane"/>
    <property type="evidence" value="ECO:0007669"/>
    <property type="project" value="TreeGrafter"/>
</dbReference>
<evidence type="ECO:0000313" key="3">
    <source>
        <dbReference type="EMBL" id="RMS50091.1"/>
    </source>
</evidence>
<name>A0A3M5DKB3_PSEAI</name>
<dbReference type="EMBL" id="RBSQ01000948">
    <property type="protein sequence ID" value="RMS50091.1"/>
    <property type="molecule type" value="Genomic_DNA"/>
</dbReference>
<dbReference type="Gene3D" id="3.30.70.1430">
    <property type="entry name" value="Multidrug efflux transporter AcrB pore domain"/>
    <property type="match status" value="1"/>
</dbReference>
<accession>A0A3M5DKB3</accession>
<evidence type="ECO:0000256" key="1">
    <source>
        <dbReference type="ARBA" id="ARBA00022692"/>
    </source>
</evidence>
<sequence>MATPLERSLGRIAGISEMTSSSSLGSTTVVLVFDLEKDIDGAAREVQAAINGAMSLLPSGMPNNPSYRKANPSDMPIMVLTLTSETQSRGEMYDLASTVLAPKLSQVQGVGQVSIGGSSLRCRRCGSTSTRMP</sequence>
<keyword evidence="2" id="KW-0472">Membrane</keyword>
<dbReference type="Proteomes" id="UP000270834">
    <property type="component" value="Unassembled WGS sequence"/>
</dbReference>
<evidence type="ECO:0000256" key="2">
    <source>
        <dbReference type="ARBA" id="ARBA00022989"/>
    </source>
</evidence>
<dbReference type="PANTHER" id="PTHR32063">
    <property type="match status" value="1"/>
</dbReference>
<dbReference type="Gene3D" id="3.30.70.1320">
    <property type="entry name" value="Multidrug efflux transporter AcrB pore domain like"/>
    <property type="match status" value="1"/>
</dbReference>
<reference evidence="3 4" key="1">
    <citation type="submission" date="2018-08" db="EMBL/GenBank/DDBJ databases">
        <title>Recombination of ecologically and evolutionarily significant loci maintains genetic cohesion in the Pseudomonas syringae species complex.</title>
        <authorList>
            <person name="Dillon M."/>
            <person name="Thakur S."/>
            <person name="Almeida R.N.D."/>
            <person name="Weir B.S."/>
            <person name="Guttman D.S."/>
        </authorList>
    </citation>
    <scope>NUCLEOTIDE SEQUENCE [LARGE SCALE GENOMIC DNA]</scope>
    <source>
        <strain evidence="3 4">ICMP 7846</strain>
    </source>
</reference>
<protein>
    <submittedName>
        <fullName evidence="3">Uncharacterized protein</fullName>
    </submittedName>
</protein>
<proteinExistence type="predicted"/>
<keyword evidence="1" id="KW-0812">Transmembrane</keyword>
<evidence type="ECO:0000313" key="4">
    <source>
        <dbReference type="Proteomes" id="UP000270834"/>
    </source>
</evidence>
<dbReference type="InterPro" id="IPR001036">
    <property type="entry name" value="Acrflvin-R"/>
</dbReference>
<organism evidence="3 4">
    <name type="scientific">Pseudomonas aeruginosa</name>
    <dbReference type="NCBI Taxonomy" id="287"/>
    <lineage>
        <taxon>Bacteria</taxon>
        <taxon>Pseudomonadati</taxon>
        <taxon>Pseudomonadota</taxon>
        <taxon>Gammaproteobacteria</taxon>
        <taxon>Pseudomonadales</taxon>
        <taxon>Pseudomonadaceae</taxon>
        <taxon>Pseudomonas</taxon>
    </lineage>
</organism>
<dbReference type="GO" id="GO:0042910">
    <property type="term" value="F:xenobiotic transmembrane transporter activity"/>
    <property type="evidence" value="ECO:0007669"/>
    <property type="project" value="TreeGrafter"/>
</dbReference>
<dbReference type="PANTHER" id="PTHR32063:SF34">
    <property type="entry name" value="MULTIDRUG RESISTANCE PROTEIN MDTC"/>
    <property type="match status" value="1"/>
</dbReference>
<comment type="caution">
    <text evidence="3">The sequence shown here is derived from an EMBL/GenBank/DDBJ whole genome shotgun (WGS) entry which is preliminary data.</text>
</comment>
<gene>
    <name evidence="3" type="ORF">ALP65_03054</name>
</gene>
<keyword evidence="2" id="KW-1133">Transmembrane helix</keyword>
<dbReference type="SUPFAM" id="SSF82693">
    <property type="entry name" value="Multidrug efflux transporter AcrB pore domain, PN1, PN2, PC1 and PC2 subdomains"/>
    <property type="match status" value="2"/>
</dbReference>
<dbReference type="AlphaFoldDB" id="A0A3M5DKB3"/>
<dbReference type="Pfam" id="PF00873">
    <property type="entry name" value="ACR_tran"/>
    <property type="match status" value="1"/>
</dbReference>